<organism evidence="1 2">
    <name type="scientific">Nitrosomonas stercoris</name>
    <dbReference type="NCBI Taxonomy" id="1444684"/>
    <lineage>
        <taxon>Bacteria</taxon>
        <taxon>Pseudomonadati</taxon>
        <taxon>Pseudomonadota</taxon>
        <taxon>Betaproteobacteria</taxon>
        <taxon>Nitrosomonadales</taxon>
        <taxon>Nitrosomonadaceae</taxon>
        <taxon>Nitrosomonas</taxon>
    </lineage>
</organism>
<dbReference type="Proteomes" id="UP000316473">
    <property type="component" value="Chromosome"/>
</dbReference>
<dbReference type="AlphaFoldDB" id="A0A4Y1YLL9"/>
<evidence type="ECO:0000313" key="2">
    <source>
        <dbReference type="Proteomes" id="UP000316473"/>
    </source>
</evidence>
<keyword evidence="2" id="KW-1185">Reference proteome</keyword>
<name>A0A4Y1YLL9_9PROT</name>
<protein>
    <submittedName>
        <fullName evidence="1">Uncharacterized protein</fullName>
    </submittedName>
</protein>
<proteinExistence type="predicted"/>
<evidence type="ECO:0000313" key="1">
    <source>
        <dbReference type="EMBL" id="BBL34718.1"/>
    </source>
</evidence>
<dbReference type="EMBL" id="AP019755">
    <property type="protein sequence ID" value="BBL34718.1"/>
    <property type="molecule type" value="Genomic_DNA"/>
</dbReference>
<sequence length="126" mass="14617">MVCMVEKSKMMMSDRLVKYYFPDNEEKPSWDCLGWNRTQFTRVSQYIQPGKIVLIENDPDQVVADRKPVDRKQAYFILQNLSERIRNSNNLLSYITATELSCLDSAIDLMKANAKLDQENITDSGE</sequence>
<dbReference type="KEGG" id="nst:Nstercoris_00960"/>
<accession>A0A4Y1YLL9</accession>
<reference evidence="1 2" key="1">
    <citation type="submission" date="2019-06" db="EMBL/GenBank/DDBJ databases">
        <title>Nitrosomonas stercoris KYUHI-S whole genome shotgun sequence.</title>
        <authorList>
            <person name="Nakagawa T."/>
            <person name="Tsuchiya Y."/>
            <person name="Takahashi R."/>
        </authorList>
    </citation>
    <scope>NUCLEOTIDE SEQUENCE [LARGE SCALE GENOMIC DNA]</scope>
    <source>
        <strain evidence="1 2">KYUHI-S</strain>
    </source>
</reference>
<gene>
    <name evidence="1" type="ORF">Nstercoris_00960</name>
</gene>